<sequence length="238" mass="25787">MPREPAPLDDAKRFPTAEALADALARRVAEIITYAAGARGRASLIVSGGRTPITLYQRLAGSELPWDRVGISLADERRVPEDDPRSNARLVREHLLQGSAAAARFVPIHRDGADERADEAACAAALGTLPRPFDAVILGMGDDGHTASLFPGAPELPAALDLQREACCQAITAPAEPPERLTLTLATLLDSRWIALHVTGQEKWQTLARALEAGDPMRYPVAALFRQRRVPVHVYWSP</sequence>
<dbReference type="NCBIfam" id="TIGR01198">
    <property type="entry name" value="pgl"/>
    <property type="match status" value="1"/>
</dbReference>
<evidence type="ECO:0000259" key="8">
    <source>
        <dbReference type="Pfam" id="PF01182"/>
    </source>
</evidence>
<dbReference type="EMBL" id="QFFI01000005">
    <property type="protein sequence ID" value="PWG64663.1"/>
    <property type="molecule type" value="Genomic_DNA"/>
</dbReference>
<evidence type="ECO:0000256" key="3">
    <source>
        <dbReference type="ARBA" id="ARBA00004961"/>
    </source>
</evidence>
<keyword evidence="10" id="KW-1185">Reference proteome</keyword>
<keyword evidence="7" id="KW-0378">Hydrolase</keyword>
<name>A0A2U2N6D0_9GAMM</name>
<evidence type="ECO:0000313" key="9">
    <source>
        <dbReference type="EMBL" id="PWG64663.1"/>
    </source>
</evidence>
<dbReference type="Pfam" id="PF01182">
    <property type="entry name" value="Glucosamine_iso"/>
    <property type="match status" value="1"/>
</dbReference>
<dbReference type="OrthoDB" id="9810967at2"/>
<evidence type="ECO:0000256" key="4">
    <source>
        <dbReference type="ARBA" id="ARBA00010662"/>
    </source>
</evidence>
<dbReference type="GO" id="GO:0006098">
    <property type="term" value="P:pentose-phosphate shunt"/>
    <property type="evidence" value="ECO:0007669"/>
    <property type="project" value="UniProtKB-UniPathway"/>
</dbReference>
<evidence type="ECO:0000256" key="5">
    <source>
        <dbReference type="ARBA" id="ARBA00013198"/>
    </source>
</evidence>
<comment type="similarity">
    <text evidence="4 7">Belongs to the glucosamine/galactosamine-6-phosphate isomerase family. 6-phosphogluconolactonase subfamily.</text>
</comment>
<dbReference type="Proteomes" id="UP000245474">
    <property type="component" value="Unassembled WGS sequence"/>
</dbReference>
<dbReference type="GO" id="GO:0005975">
    <property type="term" value="P:carbohydrate metabolic process"/>
    <property type="evidence" value="ECO:0007669"/>
    <property type="project" value="UniProtKB-UniRule"/>
</dbReference>
<comment type="function">
    <text evidence="2 7">Hydrolysis of 6-phosphogluconolactone to 6-phosphogluconate.</text>
</comment>
<protein>
    <recommendedName>
        <fullName evidence="6 7">6-phosphogluconolactonase</fullName>
        <shortName evidence="7">6PGL</shortName>
        <ecNumber evidence="5 7">3.1.1.31</ecNumber>
    </recommendedName>
</protein>
<dbReference type="CDD" id="cd01400">
    <property type="entry name" value="6PGL"/>
    <property type="match status" value="1"/>
</dbReference>
<dbReference type="InterPro" id="IPR037171">
    <property type="entry name" value="NagB/RpiA_transferase-like"/>
</dbReference>
<comment type="caution">
    <text evidence="9">The sequence shown here is derived from an EMBL/GenBank/DDBJ whole genome shotgun (WGS) entry which is preliminary data.</text>
</comment>
<comment type="pathway">
    <text evidence="3 7">Carbohydrate degradation; pentose phosphate pathway; D-ribulose 5-phosphate from D-glucose 6-phosphate (oxidative stage): step 2/3.</text>
</comment>
<dbReference type="GO" id="GO:0017057">
    <property type="term" value="F:6-phosphogluconolactonase activity"/>
    <property type="evidence" value="ECO:0007669"/>
    <property type="project" value="UniProtKB-UniRule"/>
</dbReference>
<dbReference type="Gene3D" id="3.40.50.1360">
    <property type="match status" value="1"/>
</dbReference>
<feature type="domain" description="Glucosamine/galactosamine-6-phosphate isomerase" evidence="8">
    <location>
        <begin position="16"/>
        <end position="226"/>
    </location>
</feature>
<dbReference type="EC" id="3.1.1.31" evidence="5 7"/>
<dbReference type="AlphaFoldDB" id="A0A2U2N6D0"/>
<gene>
    <name evidence="7 9" type="primary">pgl</name>
    <name evidence="9" type="ORF">DEM34_04870</name>
</gene>
<evidence type="ECO:0000313" key="10">
    <source>
        <dbReference type="Proteomes" id="UP000245474"/>
    </source>
</evidence>
<dbReference type="InterPro" id="IPR039104">
    <property type="entry name" value="6PGL"/>
</dbReference>
<evidence type="ECO:0000256" key="7">
    <source>
        <dbReference type="RuleBase" id="RU365095"/>
    </source>
</evidence>
<accession>A0A2U2N6D0</accession>
<dbReference type="PANTHER" id="PTHR11054:SF0">
    <property type="entry name" value="6-PHOSPHOGLUCONOLACTONASE"/>
    <property type="match status" value="1"/>
</dbReference>
<comment type="catalytic activity">
    <reaction evidence="1 7">
        <text>6-phospho-D-glucono-1,5-lactone + H2O = 6-phospho-D-gluconate + H(+)</text>
        <dbReference type="Rhea" id="RHEA:12556"/>
        <dbReference type="ChEBI" id="CHEBI:15377"/>
        <dbReference type="ChEBI" id="CHEBI:15378"/>
        <dbReference type="ChEBI" id="CHEBI:57955"/>
        <dbReference type="ChEBI" id="CHEBI:58759"/>
        <dbReference type="EC" id="3.1.1.31"/>
    </reaction>
</comment>
<dbReference type="SUPFAM" id="SSF100950">
    <property type="entry name" value="NagB/RpiA/CoA transferase-like"/>
    <property type="match status" value="1"/>
</dbReference>
<dbReference type="UniPathway" id="UPA00115">
    <property type="reaction ID" value="UER00409"/>
</dbReference>
<dbReference type="InterPro" id="IPR005900">
    <property type="entry name" value="6-phosphogluconolactonase_DevB"/>
</dbReference>
<dbReference type="RefSeq" id="WP_109676836.1">
    <property type="nucleotide sequence ID" value="NZ_CP086615.1"/>
</dbReference>
<evidence type="ECO:0000256" key="6">
    <source>
        <dbReference type="ARBA" id="ARBA00020337"/>
    </source>
</evidence>
<dbReference type="PANTHER" id="PTHR11054">
    <property type="entry name" value="6-PHOSPHOGLUCONOLACTONASE"/>
    <property type="match status" value="1"/>
</dbReference>
<dbReference type="InterPro" id="IPR006148">
    <property type="entry name" value="Glc/Gal-6P_isomerase"/>
</dbReference>
<evidence type="ECO:0000256" key="1">
    <source>
        <dbReference type="ARBA" id="ARBA00000832"/>
    </source>
</evidence>
<organism evidence="9 10">
    <name type="scientific">Sediminicurvatus halobius</name>
    <dbReference type="NCBI Taxonomy" id="2182432"/>
    <lineage>
        <taxon>Bacteria</taxon>
        <taxon>Pseudomonadati</taxon>
        <taxon>Pseudomonadota</taxon>
        <taxon>Gammaproteobacteria</taxon>
        <taxon>Chromatiales</taxon>
        <taxon>Ectothiorhodospiraceae</taxon>
        <taxon>Sediminicurvatus</taxon>
    </lineage>
</organism>
<reference evidence="9 10" key="1">
    <citation type="submission" date="2018-05" db="EMBL/GenBank/DDBJ databases">
        <title>Spiribacter halobius sp. nov., a moderately halophilic bacterium isolated from marine solar saltern.</title>
        <authorList>
            <person name="Zheng W.-S."/>
            <person name="Lu D.-C."/>
            <person name="Du Z.-J."/>
        </authorList>
    </citation>
    <scope>NUCLEOTIDE SEQUENCE [LARGE SCALE GENOMIC DNA]</scope>
    <source>
        <strain evidence="9 10">E85</strain>
    </source>
</reference>
<proteinExistence type="inferred from homology"/>
<evidence type="ECO:0000256" key="2">
    <source>
        <dbReference type="ARBA" id="ARBA00002681"/>
    </source>
</evidence>